<protein>
    <recommendedName>
        <fullName evidence="4">Secreted protein</fullName>
    </recommendedName>
</protein>
<comment type="caution">
    <text evidence="2">The sequence shown here is derived from an EMBL/GenBank/DDBJ whole genome shotgun (WGS) entry which is preliminary data.</text>
</comment>
<sequence>MLLGKAFLAGLLVLCASPEDFFVVRHDVIYRQGIMLTRSKHAEYAYMGEYTVLRVFKKIQNIVYNALHGRTVGRRAVWLQEGKRSTMQNCVPIVAYVTRRATSFNPSPKATRHAHGKLYCVPVNPLLRFQQRCQTLLKNVMFYLTTLATAEVISASPDVPEFCPAGVLLHASKSTDMSLRI</sequence>
<evidence type="ECO:0000313" key="2">
    <source>
        <dbReference type="EMBL" id="KAJ4437966.1"/>
    </source>
</evidence>
<dbReference type="EMBL" id="JAJSOF020000019">
    <property type="protein sequence ID" value="KAJ4437966.1"/>
    <property type="molecule type" value="Genomic_DNA"/>
</dbReference>
<keyword evidence="1" id="KW-0732">Signal</keyword>
<name>A0ABQ8SUU0_PERAM</name>
<reference evidence="2 3" key="1">
    <citation type="journal article" date="2022" name="Allergy">
        <title>Genome assembly and annotation of Periplaneta americana reveal a comprehensive cockroach allergen profile.</title>
        <authorList>
            <person name="Wang L."/>
            <person name="Xiong Q."/>
            <person name="Saelim N."/>
            <person name="Wang L."/>
            <person name="Nong W."/>
            <person name="Wan A.T."/>
            <person name="Shi M."/>
            <person name="Liu X."/>
            <person name="Cao Q."/>
            <person name="Hui J.H.L."/>
            <person name="Sookrung N."/>
            <person name="Leung T.F."/>
            <person name="Tungtrongchitr A."/>
            <person name="Tsui S.K.W."/>
        </authorList>
    </citation>
    <scope>NUCLEOTIDE SEQUENCE [LARGE SCALE GENOMIC DNA]</scope>
    <source>
        <strain evidence="2">PWHHKU_190912</strain>
    </source>
</reference>
<dbReference type="Proteomes" id="UP001148838">
    <property type="component" value="Unassembled WGS sequence"/>
</dbReference>
<organism evidence="2 3">
    <name type="scientific">Periplaneta americana</name>
    <name type="common">American cockroach</name>
    <name type="synonym">Blatta americana</name>
    <dbReference type="NCBI Taxonomy" id="6978"/>
    <lineage>
        <taxon>Eukaryota</taxon>
        <taxon>Metazoa</taxon>
        <taxon>Ecdysozoa</taxon>
        <taxon>Arthropoda</taxon>
        <taxon>Hexapoda</taxon>
        <taxon>Insecta</taxon>
        <taxon>Pterygota</taxon>
        <taxon>Neoptera</taxon>
        <taxon>Polyneoptera</taxon>
        <taxon>Dictyoptera</taxon>
        <taxon>Blattodea</taxon>
        <taxon>Blattoidea</taxon>
        <taxon>Blattidae</taxon>
        <taxon>Blattinae</taxon>
        <taxon>Periplaneta</taxon>
    </lineage>
</organism>
<evidence type="ECO:0000256" key="1">
    <source>
        <dbReference type="SAM" id="SignalP"/>
    </source>
</evidence>
<feature type="signal peptide" evidence="1">
    <location>
        <begin position="1"/>
        <end position="18"/>
    </location>
</feature>
<accession>A0ABQ8SUU0</accession>
<keyword evidence="3" id="KW-1185">Reference proteome</keyword>
<feature type="chain" id="PRO_5046654235" description="Secreted protein" evidence="1">
    <location>
        <begin position="19"/>
        <end position="181"/>
    </location>
</feature>
<proteinExistence type="predicted"/>
<evidence type="ECO:0000313" key="3">
    <source>
        <dbReference type="Proteomes" id="UP001148838"/>
    </source>
</evidence>
<gene>
    <name evidence="2" type="ORF">ANN_13905</name>
</gene>
<evidence type="ECO:0008006" key="4">
    <source>
        <dbReference type="Google" id="ProtNLM"/>
    </source>
</evidence>